<keyword evidence="1" id="KW-0238">DNA-binding</keyword>
<evidence type="ECO:0000256" key="2">
    <source>
        <dbReference type="SAM" id="MobiDB-lite"/>
    </source>
</evidence>
<proteinExistence type="predicted"/>
<dbReference type="InterPro" id="IPR001387">
    <property type="entry name" value="Cro/C1-type_HTH"/>
</dbReference>
<dbReference type="SMART" id="SM00530">
    <property type="entry name" value="HTH_XRE"/>
    <property type="match status" value="1"/>
</dbReference>
<dbReference type="Pfam" id="PF13560">
    <property type="entry name" value="HTH_31"/>
    <property type="match status" value="1"/>
</dbReference>
<accession>A0A919JSC6</accession>
<dbReference type="Proteomes" id="UP000647172">
    <property type="component" value="Unassembled WGS sequence"/>
</dbReference>
<dbReference type="SUPFAM" id="SSF47413">
    <property type="entry name" value="lambda repressor-like DNA-binding domains"/>
    <property type="match status" value="1"/>
</dbReference>
<comment type="caution">
    <text evidence="4">The sequence shown here is derived from an EMBL/GenBank/DDBJ whole genome shotgun (WGS) entry which is preliminary data.</text>
</comment>
<evidence type="ECO:0000313" key="4">
    <source>
        <dbReference type="EMBL" id="GIE54376.1"/>
    </source>
</evidence>
<dbReference type="PROSITE" id="PS50943">
    <property type="entry name" value="HTH_CROC1"/>
    <property type="match status" value="1"/>
</dbReference>
<dbReference type="PANTHER" id="PTHR46797">
    <property type="entry name" value="HTH-TYPE TRANSCRIPTIONAL REGULATOR"/>
    <property type="match status" value="1"/>
</dbReference>
<dbReference type="GO" id="GO:0003700">
    <property type="term" value="F:DNA-binding transcription factor activity"/>
    <property type="evidence" value="ECO:0007669"/>
    <property type="project" value="TreeGrafter"/>
</dbReference>
<name>A0A919JSC6_9ACTN</name>
<dbReference type="InterPro" id="IPR010982">
    <property type="entry name" value="Lambda_DNA-bd_dom_sf"/>
</dbReference>
<evidence type="ECO:0000256" key="1">
    <source>
        <dbReference type="ARBA" id="ARBA00023125"/>
    </source>
</evidence>
<dbReference type="PANTHER" id="PTHR46797:SF1">
    <property type="entry name" value="METHYLPHOSPHONATE SYNTHASE"/>
    <property type="match status" value="1"/>
</dbReference>
<feature type="region of interest" description="Disordered" evidence="2">
    <location>
        <begin position="96"/>
        <end position="131"/>
    </location>
</feature>
<reference evidence="4" key="1">
    <citation type="submission" date="2021-01" db="EMBL/GenBank/DDBJ databases">
        <title>Whole genome shotgun sequence of Actinoplanes nipponensis NBRC 14063.</title>
        <authorList>
            <person name="Komaki H."/>
            <person name="Tamura T."/>
        </authorList>
    </citation>
    <scope>NUCLEOTIDE SEQUENCE</scope>
    <source>
        <strain evidence="4">NBRC 14063</strain>
    </source>
</reference>
<dbReference type="AlphaFoldDB" id="A0A919JSC6"/>
<gene>
    <name evidence="4" type="ORF">Ani05nite_79100</name>
</gene>
<dbReference type="GO" id="GO:0005829">
    <property type="term" value="C:cytosol"/>
    <property type="evidence" value="ECO:0007669"/>
    <property type="project" value="TreeGrafter"/>
</dbReference>
<protein>
    <recommendedName>
        <fullName evidence="3">HTH cro/C1-type domain-containing protein</fullName>
    </recommendedName>
</protein>
<dbReference type="GO" id="GO:0003677">
    <property type="term" value="F:DNA binding"/>
    <property type="evidence" value="ECO:0007669"/>
    <property type="project" value="UniProtKB-KW"/>
</dbReference>
<sequence length="131" mass="14172">MSLLRSAIGRVLRRLRHQQGRTLQDVADAAGVSLPYLSEIERGRKEASSEILACICAALGLPLTDLLEQVRAELLRTSPVTSPVRAPRMRVSCGSAARRVTLGGSRRRPPGRPAGPATRRPGLRRPAATLF</sequence>
<dbReference type="InterPro" id="IPR050807">
    <property type="entry name" value="TransReg_Diox_bact_type"/>
</dbReference>
<dbReference type="EMBL" id="BOMQ01000101">
    <property type="protein sequence ID" value="GIE54376.1"/>
    <property type="molecule type" value="Genomic_DNA"/>
</dbReference>
<keyword evidence="5" id="KW-1185">Reference proteome</keyword>
<feature type="domain" description="HTH cro/C1-type" evidence="3">
    <location>
        <begin position="12"/>
        <end position="66"/>
    </location>
</feature>
<dbReference type="Gene3D" id="1.10.260.40">
    <property type="entry name" value="lambda repressor-like DNA-binding domains"/>
    <property type="match status" value="1"/>
</dbReference>
<evidence type="ECO:0000313" key="5">
    <source>
        <dbReference type="Proteomes" id="UP000647172"/>
    </source>
</evidence>
<dbReference type="CDD" id="cd00093">
    <property type="entry name" value="HTH_XRE"/>
    <property type="match status" value="1"/>
</dbReference>
<feature type="compositionally biased region" description="Low complexity" evidence="2">
    <location>
        <begin position="114"/>
        <end position="131"/>
    </location>
</feature>
<evidence type="ECO:0000259" key="3">
    <source>
        <dbReference type="PROSITE" id="PS50943"/>
    </source>
</evidence>
<organism evidence="4 5">
    <name type="scientific">Actinoplanes nipponensis</name>
    <dbReference type="NCBI Taxonomy" id="135950"/>
    <lineage>
        <taxon>Bacteria</taxon>
        <taxon>Bacillati</taxon>
        <taxon>Actinomycetota</taxon>
        <taxon>Actinomycetes</taxon>
        <taxon>Micromonosporales</taxon>
        <taxon>Micromonosporaceae</taxon>
        <taxon>Actinoplanes</taxon>
    </lineage>
</organism>